<feature type="signal peptide" evidence="5">
    <location>
        <begin position="1"/>
        <end position="21"/>
    </location>
</feature>
<dbReference type="EMBL" id="JBAWTH010000013">
    <property type="protein sequence ID" value="KAL2289329.1"/>
    <property type="molecule type" value="Genomic_DNA"/>
</dbReference>
<feature type="region of interest" description="Disordered" evidence="4">
    <location>
        <begin position="352"/>
        <end position="374"/>
    </location>
</feature>
<keyword evidence="7" id="KW-1185">Reference proteome</keyword>
<protein>
    <recommendedName>
        <fullName evidence="8">Transcription factor domain-containing protein</fullName>
    </recommendedName>
</protein>
<feature type="chain" id="PRO_5045477839" description="Transcription factor domain-containing protein" evidence="5">
    <location>
        <begin position="22"/>
        <end position="436"/>
    </location>
</feature>
<keyword evidence="2" id="KW-0479">Metal-binding</keyword>
<keyword evidence="3" id="KW-0539">Nucleus</keyword>
<evidence type="ECO:0000256" key="2">
    <source>
        <dbReference type="ARBA" id="ARBA00022723"/>
    </source>
</evidence>
<comment type="caution">
    <text evidence="6">The sequence shown here is derived from an EMBL/GenBank/DDBJ whole genome shotgun (WGS) entry which is preliminary data.</text>
</comment>
<dbReference type="Proteomes" id="UP001600888">
    <property type="component" value="Unassembled WGS sequence"/>
</dbReference>
<sequence length="436" mass="46703">MKYRLWCTICVLDLQASLDWATEPQIDLEAEHYTLPRNINDADFDMSFQGADIPDRDELTDITFSLVTYRAQLSGRLLDFKGSTTSSTTSSSSPGHAAATVWEGRLGKARRFEDQTRRLLATCDPESSAYAWFTFHKTNAIISSMRLSALRPLHRAGLRAPPPRVQGGNDPLAAALSVLSKSQLVRSDPRGEGFRWSVRTQWHALSVAVAECVVCSDEQLLASAWPVVEAAYESACAVQRQHHQLHGVEAAAAATAADHCRQGGASGQPLQVLMRKTRARVKRLLRGAPVRGAVKTPAVGGERGSEWSSSRPKTPAGPLTLQSPSLMGVAGTREAAADPLALPTSLDFGFGPTPVLTPSNSPPDPDRGTGASASLGQGLGEVWSLMPTYSSSMADTSLGDGVDLEAGPDLSWQAWEDILSGVTPKEGFFDSSIGFC</sequence>
<evidence type="ECO:0000256" key="5">
    <source>
        <dbReference type="SAM" id="SignalP"/>
    </source>
</evidence>
<evidence type="ECO:0000256" key="4">
    <source>
        <dbReference type="SAM" id="MobiDB-lite"/>
    </source>
</evidence>
<evidence type="ECO:0000256" key="3">
    <source>
        <dbReference type="ARBA" id="ARBA00023242"/>
    </source>
</evidence>
<gene>
    <name evidence="6" type="ORF">FJTKL_02332</name>
</gene>
<evidence type="ECO:0008006" key="8">
    <source>
        <dbReference type="Google" id="ProtNLM"/>
    </source>
</evidence>
<keyword evidence="5" id="KW-0732">Signal</keyword>
<evidence type="ECO:0000256" key="1">
    <source>
        <dbReference type="ARBA" id="ARBA00004123"/>
    </source>
</evidence>
<comment type="subcellular location">
    <subcellularLocation>
        <location evidence="1">Nucleus</location>
    </subcellularLocation>
</comment>
<organism evidence="6 7">
    <name type="scientific">Diaporthe vaccinii</name>
    <dbReference type="NCBI Taxonomy" id="105482"/>
    <lineage>
        <taxon>Eukaryota</taxon>
        <taxon>Fungi</taxon>
        <taxon>Dikarya</taxon>
        <taxon>Ascomycota</taxon>
        <taxon>Pezizomycotina</taxon>
        <taxon>Sordariomycetes</taxon>
        <taxon>Sordariomycetidae</taxon>
        <taxon>Diaporthales</taxon>
        <taxon>Diaporthaceae</taxon>
        <taxon>Diaporthe</taxon>
        <taxon>Diaporthe eres species complex</taxon>
    </lineage>
</organism>
<name>A0ABR4F3S3_9PEZI</name>
<proteinExistence type="predicted"/>
<dbReference type="PANTHER" id="PTHR31001:SF50">
    <property type="entry name" value="ZN(II)2CYS6 TRANSCRIPTION FACTOR (EUROFUNG)"/>
    <property type="match status" value="1"/>
</dbReference>
<dbReference type="PANTHER" id="PTHR31001">
    <property type="entry name" value="UNCHARACTERIZED TRANSCRIPTIONAL REGULATORY PROTEIN"/>
    <property type="match status" value="1"/>
</dbReference>
<dbReference type="InterPro" id="IPR050613">
    <property type="entry name" value="Sec_Metabolite_Reg"/>
</dbReference>
<dbReference type="CDD" id="cd12148">
    <property type="entry name" value="fungal_TF_MHR"/>
    <property type="match status" value="1"/>
</dbReference>
<reference evidence="6 7" key="1">
    <citation type="submission" date="2024-03" db="EMBL/GenBank/DDBJ databases">
        <title>A high-quality draft genome sequence of Diaporthe vaccinii, a causative agent of upright dieback and viscid rot disease in cranberry plants.</title>
        <authorList>
            <person name="Sarrasin M."/>
            <person name="Lang B.F."/>
            <person name="Burger G."/>
        </authorList>
    </citation>
    <scope>NUCLEOTIDE SEQUENCE [LARGE SCALE GENOMIC DNA]</scope>
    <source>
        <strain evidence="6 7">IS7</strain>
    </source>
</reference>
<evidence type="ECO:0000313" key="6">
    <source>
        <dbReference type="EMBL" id="KAL2289329.1"/>
    </source>
</evidence>
<accession>A0ABR4F3S3</accession>
<feature type="region of interest" description="Disordered" evidence="4">
    <location>
        <begin position="292"/>
        <end position="321"/>
    </location>
</feature>
<evidence type="ECO:0000313" key="7">
    <source>
        <dbReference type="Proteomes" id="UP001600888"/>
    </source>
</evidence>